<dbReference type="OrthoDB" id="6288062at2759"/>
<feature type="non-terminal residue" evidence="2">
    <location>
        <position position="129"/>
    </location>
</feature>
<evidence type="ECO:0000313" key="3">
    <source>
        <dbReference type="EnsemblMetazoa" id="CapteP77174"/>
    </source>
</evidence>
<reference evidence="4" key="1">
    <citation type="submission" date="2012-12" db="EMBL/GenBank/DDBJ databases">
        <authorList>
            <person name="Hellsten U."/>
            <person name="Grimwood J."/>
            <person name="Chapman J.A."/>
            <person name="Shapiro H."/>
            <person name="Aerts A."/>
            <person name="Otillar R.P."/>
            <person name="Terry A.Y."/>
            <person name="Boore J.L."/>
            <person name="Simakov O."/>
            <person name="Marletaz F."/>
            <person name="Cho S.-J."/>
            <person name="Edsinger-Gonzales E."/>
            <person name="Havlak P."/>
            <person name="Kuo D.-H."/>
            <person name="Larsson T."/>
            <person name="Lv J."/>
            <person name="Arendt D."/>
            <person name="Savage R."/>
            <person name="Osoegawa K."/>
            <person name="de Jong P."/>
            <person name="Lindberg D.R."/>
            <person name="Seaver E.C."/>
            <person name="Weisblat D.A."/>
            <person name="Putnam N.H."/>
            <person name="Grigoriev I.V."/>
            <person name="Rokhsar D.S."/>
        </authorList>
    </citation>
    <scope>NUCLEOTIDE SEQUENCE</scope>
    <source>
        <strain evidence="4">I ESC-2004</strain>
    </source>
</reference>
<dbReference type="Pfam" id="PF09004">
    <property type="entry name" value="ALKBH8_N"/>
    <property type="match status" value="1"/>
</dbReference>
<dbReference type="Proteomes" id="UP000014760">
    <property type="component" value="Unassembled WGS sequence"/>
</dbReference>
<dbReference type="STRING" id="283909.R7U1C3"/>
<evidence type="ECO:0000259" key="1">
    <source>
        <dbReference type="Pfam" id="PF09004"/>
    </source>
</evidence>
<proteinExistence type="predicted"/>
<dbReference type="AlphaFoldDB" id="R7U1C3"/>
<sequence>CERDGLQLNVRKTKEMIIDFRKKTYTKDPIKIKEEFIETCEKYKYLGLEITKNLTWESHIDLTVKKAMKNLSCLRILKRFKLSPQILDLFYQATIVSTLTFGLSIWDVSINESSHRKINKIRKIGMKIS</sequence>
<keyword evidence="4" id="KW-1185">Reference proteome</keyword>
<dbReference type="HOGENOM" id="CLU_000680_22_3_1"/>
<feature type="domain" description="Alkylated DNA repair protein AlkB homologue 8 N-terminal" evidence="1">
    <location>
        <begin position="56"/>
        <end position="95"/>
    </location>
</feature>
<organism evidence="2">
    <name type="scientific">Capitella teleta</name>
    <name type="common">Polychaete worm</name>
    <dbReference type="NCBI Taxonomy" id="283909"/>
    <lineage>
        <taxon>Eukaryota</taxon>
        <taxon>Metazoa</taxon>
        <taxon>Spiralia</taxon>
        <taxon>Lophotrochozoa</taxon>
        <taxon>Annelida</taxon>
        <taxon>Polychaeta</taxon>
        <taxon>Sedentaria</taxon>
        <taxon>Scolecida</taxon>
        <taxon>Capitellidae</taxon>
        <taxon>Capitella</taxon>
    </lineage>
</organism>
<evidence type="ECO:0000313" key="2">
    <source>
        <dbReference type="EMBL" id="ELT97446.1"/>
    </source>
</evidence>
<evidence type="ECO:0000313" key="4">
    <source>
        <dbReference type="Proteomes" id="UP000014760"/>
    </source>
</evidence>
<gene>
    <name evidence="2" type="ORF">CAPTEDRAFT_77174</name>
</gene>
<accession>R7U1C3</accession>
<reference evidence="3" key="3">
    <citation type="submission" date="2015-06" db="UniProtKB">
        <authorList>
            <consortium name="EnsemblMetazoa"/>
        </authorList>
    </citation>
    <scope>IDENTIFICATION</scope>
</reference>
<dbReference type="EnsemblMetazoa" id="CapteT77174">
    <property type="protein sequence ID" value="CapteP77174"/>
    <property type="gene ID" value="CapteG77174"/>
</dbReference>
<dbReference type="OMA" id="TCIKTIG"/>
<dbReference type="GO" id="GO:0016706">
    <property type="term" value="F:2-oxoglutarate-dependent dioxygenase activity"/>
    <property type="evidence" value="ECO:0007669"/>
    <property type="project" value="InterPro"/>
</dbReference>
<dbReference type="GO" id="GO:0008168">
    <property type="term" value="F:methyltransferase activity"/>
    <property type="evidence" value="ECO:0007669"/>
    <property type="project" value="InterPro"/>
</dbReference>
<protein>
    <recommendedName>
        <fullName evidence="1">Alkylated DNA repair protein AlkB homologue 8 N-terminal domain-containing protein</fullName>
    </recommendedName>
</protein>
<name>R7U1C3_CAPTE</name>
<dbReference type="EMBL" id="AMQN01002162">
    <property type="status" value="NOT_ANNOTATED_CDS"/>
    <property type="molecule type" value="Genomic_DNA"/>
</dbReference>
<dbReference type="EMBL" id="KB308559">
    <property type="protein sequence ID" value="ELT97446.1"/>
    <property type="molecule type" value="Genomic_DNA"/>
</dbReference>
<reference evidence="2 4" key="2">
    <citation type="journal article" date="2013" name="Nature">
        <title>Insights into bilaterian evolution from three spiralian genomes.</title>
        <authorList>
            <person name="Simakov O."/>
            <person name="Marletaz F."/>
            <person name="Cho S.J."/>
            <person name="Edsinger-Gonzales E."/>
            <person name="Havlak P."/>
            <person name="Hellsten U."/>
            <person name="Kuo D.H."/>
            <person name="Larsson T."/>
            <person name="Lv J."/>
            <person name="Arendt D."/>
            <person name="Savage R."/>
            <person name="Osoegawa K."/>
            <person name="de Jong P."/>
            <person name="Grimwood J."/>
            <person name="Chapman J.A."/>
            <person name="Shapiro H."/>
            <person name="Aerts A."/>
            <person name="Otillar R.P."/>
            <person name="Terry A.Y."/>
            <person name="Boore J.L."/>
            <person name="Grigoriev I.V."/>
            <person name="Lindberg D.R."/>
            <person name="Seaver E.C."/>
            <person name="Weisblat D.A."/>
            <person name="Putnam N.H."/>
            <person name="Rokhsar D.S."/>
        </authorList>
    </citation>
    <scope>NUCLEOTIDE SEQUENCE</scope>
    <source>
        <strain evidence="2 4">I ESC-2004</strain>
    </source>
</reference>
<feature type="non-terminal residue" evidence="2">
    <location>
        <position position="1"/>
    </location>
</feature>
<dbReference type="InterPro" id="IPR015095">
    <property type="entry name" value="AlkB_hom8_N"/>
</dbReference>